<dbReference type="RefSeq" id="WP_330974272.1">
    <property type="nucleotide sequence ID" value="NZ_JAZGLY010000003.1"/>
</dbReference>
<dbReference type="Gene3D" id="2.60.40.10">
    <property type="entry name" value="Immunoglobulins"/>
    <property type="match status" value="1"/>
</dbReference>
<dbReference type="CDD" id="cd14948">
    <property type="entry name" value="BACON"/>
    <property type="match status" value="1"/>
</dbReference>
<evidence type="ECO:0000313" key="2">
    <source>
        <dbReference type="EMBL" id="MEE6186862.1"/>
    </source>
</evidence>
<dbReference type="PROSITE" id="PS51257">
    <property type="entry name" value="PROKAR_LIPOPROTEIN"/>
    <property type="match status" value="1"/>
</dbReference>
<dbReference type="InterPro" id="IPR024361">
    <property type="entry name" value="BACON"/>
</dbReference>
<name>A0ABU7RFS8_9BACT</name>
<proteinExistence type="predicted"/>
<evidence type="ECO:0000259" key="1">
    <source>
        <dbReference type="Pfam" id="PF13004"/>
    </source>
</evidence>
<dbReference type="Proteomes" id="UP001357452">
    <property type="component" value="Unassembled WGS sequence"/>
</dbReference>
<gene>
    <name evidence="2" type="ORF">V2H41_06205</name>
</gene>
<organism evidence="2 3">
    <name type="scientific">Niabella digestorum</name>
    <dbReference type="NCBI Taxonomy" id="3117701"/>
    <lineage>
        <taxon>Bacteria</taxon>
        <taxon>Pseudomonadati</taxon>
        <taxon>Bacteroidota</taxon>
        <taxon>Chitinophagia</taxon>
        <taxon>Chitinophagales</taxon>
        <taxon>Chitinophagaceae</taxon>
        <taxon>Niabella</taxon>
    </lineage>
</organism>
<evidence type="ECO:0000313" key="3">
    <source>
        <dbReference type="Proteomes" id="UP001357452"/>
    </source>
</evidence>
<dbReference type="Pfam" id="PF13004">
    <property type="entry name" value="BACON"/>
    <property type="match status" value="1"/>
</dbReference>
<protein>
    <submittedName>
        <fullName evidence="2">BACON domain-containing protein</fullName>
    </submittedName>
</protein>
<accession>A0ABU7RFS8</accession>
<reference evidence="2 3" key="1">
    <citation type="submission" date="2024-01" db="EMBL/GenBank/DDBJ databases">
        <title>Niabella digestum sp. nov., isolated from waste digestion system.</title>
        <authorList>
            <person name="Zhang L."/>
        </authorList>
    </citation>
    <scope>NUCLEOTIDE SEQUENCE [LARGE SCALE GENOMIC DNA]</scope>
    <source>
        <strain evidence="2 3">A18</strain>
    </source>
</reference>
<comment type="caution">
    <text evidence="2">The sequence shown here is derived from an EMBL/GenBank/DDBJ whole genome shotgun (WGS) entry which is preliminary data.</text>
</comment>
<keyword evidence="3" id="KW-1185">Reference proteome</keyword>
<feature type="domain" description="BACON" evidence="1">
    <location>
        <begin position="68"/>
        <end position="126"/>
    </location>
</feature>
<dbReference type="EMBL" id="JAZGLY010000003">
    <property type="protein sequence ID" value="MEE6186862.1"/>
    <property type="molecule type" value="Genomic_DNA"/>
</dbReference>
<sequence length="128" mass="14131">MLRNYILKNRFALLFIIFFISFISCKKDELPPKPEPSPFSATLENNIAAFPANGGTVNIVINAGANGWWVTLPTNDWCVINKIYGSGDYKLPVTILPNNTGMSRSITVTINPTFNLPPESITITQNAN</sequence>
<dbReference type="InterPro" id="IPR013783">
    <property type="entry name" value="Ig-like_fold"/>
</dbReference>